<proteinExistence type="predicted"/>
<feature type="region of interest" description="Disordered" evidence="1">
    <location>
        <begin position="80"/>
        <end position="198"/>
    </location>
</feature>
<dbReference type="InParanoid" id="A0A401GBT8"/>
<reference evidence="2 3" key="1">
    <citation type="journal article" date="2018" name="Sci. Rep.">
        <title>Genome sequence of the cauliflower mushroom Sparassis crispa (Hanabiratake) and its association with beneficial usage.</title>
        <authorList>
            <person name="Kiyama R."/>
            <person name="Furutani Y."/>
            <person name="Kawaguchi K."/>
            <person name="Nakanishi T."/>
        </authorList>
    </citation>
    <scope>NUCLEOTIDE SEQUENCE [LARGE SCALE GENOMIC DNA]</scope>
</reference>
<comment type="caution">
    <text evidence="2">The sequence shown here is derived from an EMBL/GenBank/DDBJ whole genome shotgun (WGS) entry which is preliminary data.</text>
</comment>
<feature type="region of interest" description="Disordered" evidence="1">
    <location>
        <begin position="1"/>
        <end position="53"/>
    </location>
</feature>
<dbReference type="AlphaFoldDB" id="A0A401GBT8"/>
<feature type="compositionally biased region" description="Low complexity" evidence="1">
    <location>
        <begin position="92"/>
        <end position="108"/>
    </location>
</feature>
<feature type="compositionally biased region" description="Pro residues" evidence="1">
    <location>
        <begin position="128"/>
        <end position="146"/>
    </location>
</feature>
<protein>
    <submittedName>
        <fullName evidence="2">Uncharacterized protein</fullName>
    </submittedName>
</protein>
<evidence type="ECO:0000313" key="2">
    <source>
        <dbReference type="EMBL" id="GBE79656.1"/>
    </source>
</evidence>
<dbReference type="RefSeq" id="XP_027610569.1">
    <property type="nucleotide sequence ID" value="XM_027754768.1"/>
</dbReference>
<accession>A0A401GBT8</accession>
<sequence>MSTALSPPPRTRSPQHAPSSSVPPPPLIPHRSSRSRLIPTQLEEPPIPPRLIGSPLLQKLTASHEPHVLSQKVQSELWIDGDEFGTQKSRAESSSTPSPVSPASSPSSRRGHRRSPSVVATCRSRSHSPPPTPQFDLPPPPVPPIPLSALATPGARRSVVRPRPLNGRQIVIPDMDQYSSPTLSSPPKHKRIPRSLDI</sequence>
<name>A0A401GBT8_9APHY</name>
<organism evidence="2 3">
    <name type="scientific">Sparassis crispa</name>
    <dbReference type="NCBI Taxonomy" id="139825"/>
    <lineage>
        <taxon>Eukaryota</taxon>
        <taxon>Fungi</taxon>
        <taxon>Dikarya</taxon>
        <taxon>Basidiomycota</taxon>
        <taxon>Agaricomycotina</taxon>
        <taxon>Agaricomycetes</taxon>
        <taxon>Polyporales</taxon>
        <taxon>Sparassidaceae</taxon>
        <taxon>Sparassis</taxon>
    </lineage>
</organism>
<feature type="compositionally biased region" description="Basic residues" evidence="1">
    <location>
        <begin position="187"/>
        <end position="198"/>
    </location>
</feature>
<feature type="compositionally biased region" description="Pro residues" evidence="1">
    <location>
        <begin position="1"/>
        <end position="11"/>
    </location>
</feature>
<gene>
    <name evidence="2" type="ORF">SCP_0208560</name>
</gene>
<dbReference type="GeneID" id="38776573"/>
<dbReference type="Proteomes" id="UP000287166">
    <property type="component" value="Unassembled WGS sequence"/>
</dbReference>
<dbReference type="OrthoDB" id="3260925at2759"/>
<keyword evidence="3" id="KW-1185">Reference proteome</keyword>
<evidence type="ECO:0000256" key="1">
    <source>
        <dbReference type="SAM" id="MobiDB-lite"/>
    </source>
</evidence>
<dbReference type="EMBL" id="BFAD01000002">
    <property type="protein sequence ID" value="GBE79656.1"/>
    <property type="molecule type" value="Genomic_DNA"/>
</dbReference>
<evidence type="ECO:0000313" key="3">
    <source>
        <dbReference type="Proteomes" id="UP000287166"/>
    </source>
</evidence>